<organism evidence="1 2">
    <name type="scientific">Mariniradius saccharolyticus AK6</name>
    <dbReference type="NCBI Taxonomy" id="1239962"/>
    <lineage>
        <taxon>Bacteria</taxon>
        <taxon>Pseudomonadati</taxon>
        <taxon>Bacteroidota</taxon>
        <taxon>Cytophagia</taxon>
        <taxon>Cytophagales</taxon>
        <taxon>Cyclobacteriaceae</taxon>
        <taxon>Mariniradius</taxon>
    </lineage>
</organism>
<keyword evidence="2" id="KW-1185">Reference proteome</keyword>
<reference evidence="1" key="1">
    <citation type="submission" date="2013-01" db="EMBL/GenBank/DDBJ databases">
        <title>Genome assembly of Mariniradius saccharolyticus AK6.</title>
        <authorList>
            <person name="Vaidya B."/>
            <person name="Khatri I."/>
            <person name="Tanuku N.R.S."/>
            <person name="Subramanian S."/>
            <person name="Pinnaka A."/>
        </authorList>
    </citation>
    <scope>NUCLEOTIDE SEQUENCE [LARGE SCALE GENOMIC DNA]</scope>
    <source>
        <strain evidence="1">AK6</strain>
    </source>
</reference>
<accession>M7Y4M5</accession>
<comment type="caution">
    <text evidence="1">The sequence shown here is derived from an EMBL/GenBank/DDBJ whole genome shotgun (WGS) entry which is preliminary data.</text>
</comment>
<protein>
    <submittedName>
        <fullName evidence="1">Uncharacterized protein</fullName>
    </submittedName>
</protein>
<evidence type="ECO:0000313" key="1">
    <source>
        <dbReference type="EMBL" id="EMS32206.1"/>
    </source>
</evidence>
<dbReference type="InParanoid" id="M7Y4M5"/>
<dbReference type="STRING" id="1239962.C943_01468"/>
<dbReference type="AlphaFoldDB" id="M7Y4M5"/>
<dbReference type="Proteomes" id="UP000010953">
    <property type="component" value="Unassembled WGS sequence"/>
</dbReference>
<name>M7Y4M5_9BACT</name>
<evidence type="ECO:0000313" key="2">
    <source>
        <dbReference type="Proteomes" id="UP000010953"/>
    </source>
</evidence>
<sequence length="44" mass="5223">MRRIPTIAAPTLPTTKNRIRIEKNLRKPIIYLGAMNWENSYQRP</sequence>
<dbReference type="EMBL" id="AMZY02000014">
    <property type="protein sequence ID" value="EMS32206.1"/>
    <property type="molecule type" value="Genomic_DNA"/>
</dbReference>
<proteinExistence type="predicted"/>
<gene>
    <name evidence="1" type="ORF">C943_01468</name>
</gene>